<dbReference type="Proteomes" id="UP000295717">
    <property type="component" value="Unassembled WGS sequence"/>
</dbReference>
<name>A0A4R3N1E8_9GAMM</name>
<dbReference type="RefSeq" id="WP_132975990.1">
    <property type="nucleotide sequence ID" value="NZ_SMAO01000002.1"/>
</dbReference>
<organism evidence="2 3">
    <name type="scientific">Thiobaca trueperi</name>
    <dbReference type="NCBI Taxonomy" id="127458"/>
    <lineage>
        <taxon>Bacteria</taxon>
        <taxon>Pseudomonadati</taxon>
        <taxon>Pseudomonadota</taxon>
        <taxon>Gammaproteobacteria</taxon>
        <taxon>Chromatiales</taxon>
        <taxon>Chromatiaceae</taxon>
        <taxon>Thiobaca</taxon>
    </lineage>
</organism>
<reference evidence="2 3" key="1">
    <citation type="submission" date="2019-03" db="EMBL/GenBank/DDBJ databases">
        <title>Genomic Encyclopedia of Type Strains, Phase IV (KMG-IV): sequencing the most valuable type-strain genomes for metagenomic binning, comparative biology and taxonomic classification.</title>
        <authorList>
            <person name="Goeker M."/>
        </authorList>
    </citation>
    <scope>NUCLEOTIDE SEQUENCE [LARGE SCALE GENOMIC DNA]</scope>
    <source>
        <strain evidence="2 3">DSM 13587</strain>
    </source>
</reference>
<protein>
    <submittedName>
        <fullName evidence="2">PilZ domain-containing protein</fullName>
    </submittedName>
</protein>
<dbReference type="Pfam" id="PF07238">
    <property type="entry name" value="PilZ"/>
    <property type="match status" value="1"/>
</dbReference>
<dbReference type="InterPro" id="IPR009875">
    <property type="entry name" value="PilZ_domain"/>
</dbReference>
<evidence type="ECO:0000313" key="2">
    <source>
        <dbReference type="EMBL" id="TCT22860.1"/>
    </source>
</evidence>
<feature type="domain" description="PilZ" evidence="1">
    <location>
        <begin position="98"/>
        <end position="172"/>
    </location>
</feature>
<keyword evidence="3" id="KW-1185">Reference proteome</keyword>
<dbReference type="AlphaFoldDB" id="A0A4R3N1E8"/>
<comment type="caution">
    <text evidence="2">The sequence shown here is derived from an EMBL/GenBank/DDBJ whole genome shotgun (WGS) entry which is preliminary data.</text>
</comment>
<gene>
    <name evidence="2" type="ORF">EDC35_102191</name>
</gene>
<evidence type="ECO:0000313" key="3">
    <source>
        <dbReference type="Proteomes" id="UP000295717"/>
    </source>
</evidence>
<dbReference type="OrthoDB" id="5567005at2"/>
<accession>A0A4R3N1E8</accession>
<sequence length="192" mass="21498">MLEQERRRYFRIDDQVGLKLVGIAAADEAAAIANFDDASARAGLVNELRAVRERHLPERRSLENRFPTVASYIEVLERQIEILAFAIDDRDDFPGKPSHTVNLSAQGMSLASDEGFAMGSLVDVSLALFPDHSRVKALARVVKCDAEEIGMVTALEFVYLREADREAIIHHVHALQRRRLQANFEAETDARG</sequence>
<proteinExistence type="predicted"/>
<dbReference type="Gene3D" id="2.40.10.220">
    <property type="entry name" value="predicted glycosyltransferase like domains"/>
    <property type="match status" value="1"/>
</dbReference>
<dbReference type="GO" id="GO:0035438">
    <property type="term" value="F:cyclic-di-GMP binding"/>
    <property type="evidence" value="ECO:0007669"/>
    <property type="project" value="InterPro"/>
</dbReference>
<dbReference type="EMBL" id="SMAO01000002">
    <property type="protein sequence ID" value="TCT22860.1"/>
    <property type="molecule type" value="Genomic_DNA"/>
</dbReference>
<evidence type="ECO:0000259" key="1">
    <source>
        <dbReference type="Pfam" id="PF07238"/>
    </source>
</evidence>